<proteinExistence type="inferred from homology"/>
<evidence type="ECO:0000256" key="5">
    <source>
        <dbReference type="ARBA" id="ARBA00022824"/>
    </source>
</evidence>
<name>A0A2P2MDU2_RHIMU</name>
<dbReference type="SUPFAM" id="SSF53474">
    <property type="entry name" value="alpha/beta-Hydrolases"/>
    <property type="match status" value="1"/>
</dbReference>
<dbReference type="Gene3D" id="3.40.50.1820">
    <property type="entry name" value="alpha/beta hydrolase"/>
    <property type="match status" value="1"/>
</dbReference>
<evidence type="ECO:0000313" key="14">
    <source>
        <dbReference type="EMBL" id="MBX28410.1"/>
    </source>
</evidence>
<dbReference type="GO" id="GO:0005789">
    <property type="term" value="C:endoplasmic reticulum membrane"/>
    <property type="evidence" value="ECO:0007669"/>
    <property type="project" value="UniProtKB-SubCell"/>
</dbReference>
<evidence type="ECO:0000256" key="1">
    <source>
        <dbReference type="ARBA" id="ARBA00004586"/>
    </source>
</evidence>
<evidence type="ECO:0000259" key="13">
    <source>
        <dbReference type="Pfam" id="PF20434"/>
    </source>
</evidence>
<dbReference type="EMBL" id="GGEC01047926">
    <property type="protein sequence ID" value="MBX28410.1"/>
    <property type="molecule type" value="Transcribed_RNA"/>
</dbReference>
<dbReference type="PANTHER" id="PTHR48081">
    <property type="entry name" value="AB HYDROLASE SUPERFAMILY PROTEIN C4A8.06C"/>
    <property type="match status" value="1"/>
</dbReference>
<evidence type="ECO:0000256" key="12">
    <source>
        <dbReference type="SAM" id="Phobius"/>
    </source>
</evidence>
<comment type="similarity">
    <text evidence="9">Belongs to the AB hydrolase superfamily. Isoprenylcysteine methylesterase family.</text>
</comment>
<comment type="catalytic activity">
    <reaction evidence="11">
        <text>[protein]-C-terminal S-[(2E,6E)-farnesyl]-L-cysteine methyl ester + H2O = [protein]-C-terminal S-[(2E,6E)-farnesyl]-L-cysteine + methanol + H(+)</text>
        <dbReference type="Rhea" id="RHEA:48520"/>
        <dbReference type="Rhea" id="RHEA-COMP:12125"/>
        <dbReference type="Rhea" id="RHEA-COMP:12126"/>
        <dbReference type="ChEBI" id="CHEBI:15377"/>
        <dbReference type="ChEBI" id="CHEBI:15378"/>
        <dbReference type="ChEBI" id="CHEBI:17790"/>
        <dbReference type="ChEBI" id="CHEBI:90510"/>
        <dbReference type="ChEBI" id="CHEBI:90511"/>
        <dbReference type="EC" id="3.1.1.n2"/>
    </reaction>
</comment>
<evidence type="ECO:0000256" key="11">
    <source>
        <dbReference type="ARBA" id="ARBA00049507"/>
    </source>
</evidence>
<feature type="domain" description="BD-FAE-like" evidence="13">
    <location>
        <begin position="44"/>
        <end position="244"/>
    </location>
</feature>
<feature type="transmembrane region" description="Helical" evidence="12">
    <location>
        <begin position="6"/>
        <end position="26"/>
    </location>
</feature>
<evidence type="ECO:0000256" key="7">
    <source>
        <dbReference type="ARBA" id="ARBA00023034"/>
    </source>
</evidence>
<reference evidence="14" key="1">
    <citation type="submission" date="2018-02" db="EMBL/GenBank/DDBJ databases">
        <title>Rhizophora mucronata_Transcriptome.</title>
        <authorList>
            <person name="Meera S.P."/>
            <person name="Sreeshan A."/>
            <person name="Augustine A."/>
        </authorList>
    </citation>
    <scope>NUCLEOTIDE SEQUENCE</scope>
    <source>
        <tissue evidence="14">Leaf</tissue>
    </source>
</reference>
<dbReference type="EC" id="3.1.1.n2" evidence="10"/>
<evidence type="ECO:0000256" key="2">
    <source>
        <dbReference type="ARBA" id="ARBA00004653"/>
    </source>
</evidence>
<dbReference type="PANTHER" id="PTHR48081:SF33">
    <property type="entry name" value="KYNURENINE FORMAMIDASE"/>
    <property type="match status" value="1"/>
</dbReference>
<dbReference type="GO" id="GO:0000139">
    <property type="term" value="C:Golgi membrane"/>
    <property type="evidence" value="ECO:0007669"/>
    <property type="project" value="UniProtKB-SubCell"/>
</dbReference>
<dbReference type="InterPro" id="IPR050300">
    <property type="entry name" value="GDXG_lipolytic_enzyme"/>
</dbReference>
<keyword evidence="4" id="KW-0378">Hydrolase</keyword>
<keyword evidence="8 12" id="KW-0472">Membrane</keyword>
<dbReference type="Pfam" id="PF20434">
    <property type="entry name" value="BD-FAE"/>
    <property type="match status" value="1"/>
</dbReference>
<keyword evidence="5" id="KW-0256">Endoplasmic reticulum</keyword>
<evidence type="ECO:0000256" key="3">
    <source>
        <dbReference type="ARBA" id="ARBA00022692"/>
    </source>
</evidence>
<accession>A0A2P2MDU2</accession>
<comment type="subcellular location">
    <subcellularLocation>
        <location evidence="1">Endoplasmic reticulum membrane</location>
    </subcellularLocation>
    <subcellularLocation>
        <location evidence="2">Golgi apparatus membrane</location>
        <topology evidence="2">Multi-pass membrane protein</topology>
    </subcellularLocation>
</comment>
<dbReference type="AlphaFoldDB" id="A0A2P2MDU2"/>
<evidence type="ECO:0000256" key="10">
    <source>
        <dbReference type="ARBA" id="ARBA00038928"/>
    </source>
</evidence>
<evidence type="ECO:0000256" key="4">
    <source>
        <dbReference type="ARBA" id="ARBA00022801"/>
    </source>
</evidence>
<sequence length="272" mass="30180">MRFLALGFYSLMLLPGFIQVGYYYFFSKQVLRGIVYGDQPRNRLDLYLPKNGDGPKPVVAFITGGAWIIGYKAWGSLLGQQLSERDIIVACIDYRNFPQGTMSDMVEDASQGISFVCKNIAQYGGDPKRIYLMGQSAGAHIAACALVEQAIKEAGKGESISWSVSQINAYFGLSGGYNLFDLVDYFHSRGLYRSIFLSIMEGEESLRRFSPEVIVQEPNLKNAIAFLPLIILFHGTADYSIPADSRSESSLNNVGFAYILQYTKFSVALNSL</sequence>
<evidence type="ECO:0000256" key="8">
    <source>
        <dbReference type="ARBA" id="ARBA00023136"/>
    </source>
</evidence>
<keyword evidence="3 12" id="KW-0812">Transmembrane</keyword>
<evidence type="ECO:0000256" key="9">
    <source>
        <dbReference type="ARBA" id="ARBA00038028"/>
    </source>
</evidence>
<evidence type="ECO:0000256" key="6">
    <source>
        <dbReference type="ARBA" id="ARBA00022989"/>
    </source>
</evidence>
<dbReference type="FunFam" id="3.40.50.1820:FF:000084">
    <property type="entry name" value="Isoprenylcysteine alpha-carbonyl methylesterase ICME"/>
    <property type="match status" value="1"/>
</dbReference>
<dbReference type="InterPro" id="IPR029058">
    <property type="entry name" value="AB_hydrolase_fold"/>
</dbReference>
<dbReference type="InterPro" id="IPR049492">
    <property type="entry name" value="BD-FAE-like_dom"/>
</dbReference>
<keyword evidence="6 12" id="KW-1133">Transmembrane helix</keyword>
<protein>
    <recommendedName>
        <fullName evidence="10">protein-S-isoprenylcysteine alpha-carbonyl methylesterase</fullName>
        <ecNumber evidence="10">3.1.1.n2</ecNumber>
    </recommendedName>
</protein>
<dbReference type="GO" id="GO:0016787">
    <property type="term" value="F:hydrolase activity"/>
    <property type="evidence" value="ECO:0007669"/>
    <property type="project" value="UniProtKB-KW"/>
</dbReference>
<organism evidence="14">
    <name type="scientific">Rhizophora mucronata</name>
    <name type="common">Asiatic mangrove</name>
    <dbReference type="NCBI Taxonomy" id="61149"/>
    <lineage>
        <taxon>Eukaryota</taxon>
        <taxon>Viridiplantae</taxon>
        <taxon>Streptophyta</taxon>
        <taxon>Embryophyta</taxon>
        <taxon>Tracheophyta</taxon>
        <taxon>Spermatophyta</taxon>
        <taxon>Magnoliopsida</taxon>
        <taxon>eudicotyledons</taxon>
        <taxon>Gunneridae</taxon>
        <taxon>Pentapetalae</taxon>
        <taxon>rosids</taxon>
        <taxon>fabids</taxon>
        <taxon>Malpighiales</taxon>
        <taxon>Rhizophoraceae</taxon>
        <taxon>Rhizophora</taxon>
    </lineage>
</organism>
<keyword evidence="7" id="KW-0333">Golgi apparatus</keyword>